<comment type="caution">
    <text evidence="1">The sequence shown here is derived from an EMBL/GenBank/DDBJ whole genome shotgun (WGS) entry which is preliminary data.</text>
</comment>
<dbReference type="PROSITE" id="PS51257">
    <property type="entry name" value="PROKAR_LIPOPROTEIN"/>
    <property type="match status" value="1"/>
</dbReference>
<proteinExistence type="predicted"/>
<dbReference type="Proteomes" id="UP001345963">
    <property type="component" value="Unassembled WGS sequence"/>
</dbReference>
<evidence type="ECO:0008006" key="3">
    <source>
        <dbReference type="Google" id="ProtNLM"/>
    </source>
</evidence>
<reference evidence="1 2" key="1">
    <citation type="submission" date="2021-07" db="EMBL/GenBank/DDBJ databases">
        <authorList>
            <person name="Palmer J.M."/>
        </authorList>
    </citation>
    <scope>NUCLEOTIDE SEQUENCE [LARGE SCALE GENOMIC DNA]</scope>
    <source>
        <strain evidence="1 2">AT_MEX2019</strain>
        <tissue evidence="1">Muscle</tissue>
    </source>
</reference>
<keyword evidence="2" id="KW-1185">Reference proteome</keyword>
<evidence type="ECO:0000313" key="2">
    <source>
        <dbReference type="Proteomes" id="UP001345963"/>
    </source>
</evidence>
<protein>
    <recommendedName>
        <fullName evidence="3">Secreted protein</fullName>
    </recommendedName>
</protein>
<accession>A0ABU7BMU8</accession>
<dbReference type="EMBL" id="JAHUTI010060312">
    <property type="protein sequence ID" value="MED6251786.1"/>
    <property type="molecule type" value="Genomic_DNA"/>
</dbReference>
<name>A0ABU7BMU8_9TELE</name>
<evidence type="ECO:0000313" key="1">
    <source>
        <dbReference type="EMBL" id="MED6251786.1"/>
    </source>
</evidence>
<organism evidence="1 2">
    <name type="scientific">Ataeniobius toweri</name>
    <dbReference type="NCBI Taxonomy" id="208326"/>
    <lineage>
        <taxon>Eukaryota</taxon>
        <taxon>Metazoa</taxon>
        <taxon>Chordata</taxon>
        <taxon>Craniata</taxon>
        <taxon>Vertebrata</taxon>
        <taxon>Euteleostomi</taxon>
        <taxon>Actinopterygii</taxon>
        <taxon>Neopterygii</taxon>
        <taxon>Teleostei</taxon>
        <taxon>Neoteleostei</taxon>
        <taxon>Acanthomorphata</taxon>
        <taxon>Ovalentaria</taxon>
        <taxon>Atherinomorphae</taxon>
        <taxon>Cyprinodontiformes</taxon>
        <taxon>Goodeidae</taxon>
        <taxon>Ataeniobius</taxon>
    </lineage>
</organism>
<sequence length="86" mass="9367">MKASPTSFPRCCFYPCNKRHEDVLHCCSLTVCGCDGLLNCLGCTPPPTQRPLEIGTNAPHDPLMVDGRLGGNQARRPNVAQMHDSD</sequence>
<gene>
    <name evidence="1" type="ORF">ATANTOWER_002912</name>
</gene>